<keyword evidence="2" id="KW-0812">Transmembrane</keyword>
<gene>
    <name evidence="3" type="ORF">JYU34_019078</name>
</gene>
<feature type="transmembrane region" description="Helical" evidence="2">
    <location>
        <begin position="75"/>
        <end position="93"/>
    </location>
</feature>
<name>A0ABQ7PZ44_PLUXY</name>
<sequence length="157" mass="17413">MLISFFNFRPSASPNPPHQPAPLDPQHHPHPPVTWLLQPGGSSYRSVVVDCVRTTHARCERAVLLFVYVSRSGPVVLLAAAAAVLLVLLRTAASIPRDTDRDRLAFSGLNDKASIIPVSLCLDYCGIESSKTTKTRQVVSNRMYLPICIYFFQMNSY</sequence>
<protein>
    <submittedName>
        <fullName evidence="3">Uncharacterized protein</fullName>
    </submittedName>
</protein>
<feature type="region of interest" description="Disordered" evidence="1">
    <location>
        <begin position="10"/>
        <end position="32"/>
    </location>
</feature>
<dbReference type="Proteomes" id="UP000823941">
    <property type="component" value="Chromosome 25"/>
</dbReference>
<keyword evidence="2" id="KW-1133">Transmembrane helix</keyword>
<evidence type="ECO:0000256" key="2">
    <source>
        <dbReference type="SAM" id="Phobius"/>
    </source>
</evidence>
<accession>A0ABQ7PZ44</accession>
<dbReference type="EMBL" id="JAHIBW010000025">
    <property type="protein sequence ID" value="KAG7298257.1"/>
    <property type="molecule type" value="Genomic_DNA"/>
</dbReference>
<evidence type="ECO:0000313" key="4">
    <source>
        <dbReference type="Proteomes" id="UP000823941"/>
    </source>
</evidence>
<evidence type="ECO:0000256" key="1">
    <source>
        <dbReference type="SAM" id="MobiDB-lite"/>
    </source>
</evidence>
<keyword evidence="4" id="KW-1185">Reference proteome</keyword>
<organism evidence="3 4">
    <name type="scientific">Plutella xylostella</name>
    <name type="common">Diamondback moth</name>
    <name type="synonym">Plutella maculipennis</name>
    <dbReference type="NCBI Taxonomy" id="51655"/>
    <lineage>
        <taxon>Eukaryota</taxon>
        <taxon>Metazoa</taxon>
        <taxon>Ecdysozoa</taxon>
        <taxon>Arthropoda</taxon>
        <taxon>Hexapoda</taxon>
        <taxon>Insecta</taxon>
        <taxon>Pterygota</taxon>
        <taxon>Neoptera</taxon>
        <taxon>Endopterygota</taxon>
        <taxon>Lepidoptera</taxon>
        <taxon>Glossata</taxon>
        <taxon>Ditrysia</taxon>
        <taxon>Yponomeutoidea</taxon>
        <taxon>Plutellidae</taxon>
        <taxon>Plutella</taxon>
    </lineage>
</organism>
<evidence type="ECO:0000313" key="3">
    <source>
        <dbReference type="EMBL" id="KAG7298257.1"/>
    </source>
</evidence>
<reference evidence="3 4" key="1">
    <citation type="submission" date="2021-06" db="EMBL/GenBank/DDBJ databases">
        <title>A haploid diamondback moth (Plutella xylostella L.) genome assembly resolves 31 chromosomes and identifies a diamide resistance mutation.</title>
        <authorList>
            <person name="Ward C.M."/>
            <person name="Perry K.D."/>
            <person name="Baker G."/>
            <person name="Powis K."/>
            <person name="Heckel D.G."/>
            <person name="Baxter S.W."/>
        </authorList>
    </citation>
    <scope>NUCLEOTIDE SEQUENCE [LARGE SCALE GENOMIC DNA]</scope>
    <source>
        <strain evidence="3 4">LV</strain>
        <tissue evidence="3">Single pupa</tissue>
    </source>
</reference>
<proteinExistence type="predicted"/>
<keyword evidence="2" id="KW-0472">Membrane</keyword>
<feature type="compositionally biased region" description="Pro residues" evidence="1">
    <location>
        <begin position="13"/>
        <end position="23"/>
    </location>
</feature>
<comment type="caution">
    <text evidence="3">The sequence shown here is derived from an EMBL/GenBank/DDBJ whole genome shotgun (WGS) entry which is preliminary data.</text>
</comment>